<dbReference type="EMBL" id="JBHUGH010000010">
    <property type="protein sequence ID" value="MFD1913175.1"/>
    <property type="molecule type" value="Genomic_DNA"/>
</dbReference>
<dbReference type="PANTHER" id="PTHR36933">
    <property type="entry name" value="SLL0788 PROTEIN"/>
    <property type="match status" value="1"/>
</dbReference>
<keyword evidence="1" id="KW-0732">Signal</keyword>
<evidence type="ECO:0000259" key="2">
    <source>
        <dbReference type="Pfam" id="PF03713"/>
    </source>
</evidence>
<evidence type="ECO:0000313" key="4">
    <source>
        <dbReference type="Proteomes" id="UP001597353"/>
    </source>
</evidence>
<protein>
    <submittedName>
        <fullName evidence="3">DUF305 domain-containing protein</fullName>
    </submittedName>
</protein>
<name>A0ABW4S6T3_9RHOB</name>
<keyword evidence="4" id="KW-1185">Reference proteome</keyword>
<comment type="caution">
    <text evidence="3">The sequence shown here is derived from an EMBL/GenBank/DDBJ whole genome shotgun (WGS) entry which is preliminary data.</text>
</comment>
<feature type="domain" description="DUF305" evidence="2">
    <location>
        <begin position="22"/>
        <end position="117"/>
    </location>
</feature>
<evidence type="ECO:0000256" key="1">
    <source>
        <dbReference type="SAM" id="SignalP"/>
    </source>
</evidence>
<dbReference type="Gene3D" id="1.20.1260.10">
    <property type="match status" value="1"/>
</dbReference>
<dbReference type="InterPro" id="IPR012347">
    <property type="entry name" value="Ferritin-like"/>
</dbReference>
<dbReference type="InterPro" id="IPR005183">
    <property type="entry name" value="DUF305_CopM-like"/>
</dbReference>
<dbReference type="RefSeq" id="WP_390262614.1">
    <property type="nucleotide sequence ID" value="NZ_JBHUGH010000010.1"/>
</dbReference>
<dbReference type="Pfam" id="PF03713">
    <property type="entry name" value="DUF305"/>
    <property type="match status" value="1"/>
</dbReference>
<feature type="signal peptide" evidence="1">
    <location>
        <begin position="1"/>
        <end position="21"/>
    </location>
</feature>
<feature type="chain" id="PRO_5045576823" evidence="1">
    <location>
        <begin position="22"/>
        <end position="122"/>
    </location>
</feature>
<dbReference type="Proteomes" id="UP001597353">
    <property type="component" value="Unassembled WGS sequence"/>
</dbReference>
<dbReference type="PANTHER" id="PTHR36933:SF1">
    <property type="entry name" value="SLL0788 PROTEIN"/>
    <property type="match status" value="1"/>
</dbReference>
<organism evidence="3 4">
    <name type="scientific">Halodurantibacterium flavum</name>
    <dbReference type="NCBI Taxonomy" id="1382802"/>
    <lineage>
        <taxon>Bacteria</taxon>
        <taxon>Pseudomonadati</taxon>
        <taxon>Pseudomonadota</taxon>
        <taxon>Alphaproteobacteria</taxon>
        <taxon>Rhodobacterales</taxon>
        <taxon>Paracoccaceae</taxon>
        <taxon>Halodurantibacterium</taxon>
    </lineage>
</organism>
<evidence type="ECO:0000313" key="3">
    <source>
        <dbReference type="EMBL" id="MFD1913175.1"/>
    </source>
</evidence>
<dbReference type="SUPFAM" id="SSF47240">
    <property type="entry name" value="Ferritin-like"/>
    <property type="match status" value="1"/>
</dbReference>
<proteinExistence type="predicted"/>
<reference evidence="4" key="1">
    <citation type="journal article" date="2019" name="Int. J. Syst. Evol. Microbiol.">
        <title>The Global Catalogue of Microorganisms (GCM) 10K type strain sequencing project: providing services to taxonomists for standard genome sequencing and annotation.</title>
        <authorList>
            <consortium name="The Broad Institute Genomics Platform"/>
            <consortium name="The Broad Institute Genome Sequencing Center for Infectious Disease"/>
            <person name="Wu L."/>
            <person name="Ma J."/>
        </authorList>
    </citation>
    <scope>NUCLEOTIDE SEQUENCE [LARGE SCALE GENOMIC DNA]</scope>
    <source>
        <strain evidence="4">CGMCC 4.7242</strain>
    </source>
</reference>
<dbReference type="InterPro" id="IPR009078">
    <property type="entry name" value="Ferritin-like_SF"/>
</dbReference>
<gene>
    <name evidence="3" type="ORF">ACFSGJ_13235</name>
</gene>
<sequence length="122" mass="13091">MKTRFTAAALAFSLLSGAALAQTHDGHAGHHATPGVAETDATAAFRAANQRMHEDMDIAYSGDADVDFVRGMIAHHEGAVAMARVVLEHGQDPEIRALAQGIIDAQEEEIALMRDWLARHGH</sequence>
<accession>A0ABW4S6T3</accession>